<gene>
    <name evidence="1" type="ORF">F1649_22035</name>
</gene>
<organism evidence="1 2">
    <name type="scientific">Arcticibacter tournemirensis</name>
    <dbReference type="NCBI Taxonomy" id="699437"/>
    <lineage>
        <taxon>Bacteria</taxon>
        <taxon>Pseudomonadati</taxon>
        <taxon>Bacteroidota</taxon>
        <taxon>Sphingobacteriia</taxon>
        <taxon>Sphingobacteriales</taxon>
        <taxon>Sphingobacteriaceae</taxon>
        <taxon>Arcticibacter</taxon>
    </lineage>
</organism>
<protein>
    <submittedName>
        <fullName evidence="1">Uncharacterized protein</fullName>
    </submittedName>
</protein>
<name>A0A5M9GL95_9SPHI</name>
<comment type="caution">
    <text evidence="1">The sequence shown here is derived from an EMBL/GenBank/DDBJ whole genome shotgun (WGS) entry which is preliminary data.</text>
</comment>
<dbReference type="AlphaFoldDB" id="A0A5M9GL95"/>
<dbReference type="RefSeq" id="WP_141816690.1">
    <property type="nucleotide sequence ID" value="NZ_VFPL01000002.1"/>
</dbReference>
<proteinExistence type="predicted"/>
<reference evidence="1 2" key="1">
    <citation type="submission" date="2019-09" db="EMBL/GenBank/DDBJ databases">
        <title>Pararcticibacter amylolyticus gen. nov., sp. nov., isolated from a rottenly hemp rope, and reclassification of Pedobacter tournemirensis as Pararcticibacter tournemirensis comb. nov.</title>
        <authorList>
            <person name="Cai Y."/>
        </authorList>
    </citation>
    <scope>NUCLEOTIDE SEQUENCE [LARGE SCALE GENOMIC DNA]</scope>
    <source>
        <strain evidence="1 2">TF5-37.2-LB10</strain>
    </source>
</reference>
<accession>A0A5M9GL95</accession>
<dbReference type="EMBL" id="VWNE01000059">
    <property type="protein sequence ID" value="KAA8474647.1"/>
    <property type="molecule type" value="Genomic_DNA"/>
</dbReference>
<evidence type="ECO:0000313" key="1">
    <source>
        <dbReference type="EMBL" id="KAA8474647.1"/>
    </source>
</evidence>
<sequence>MIRKDFIEAEIQKLALVLARILGLKNEGNVDDATELAYQTLSDNFGLDANSLHTTTPEEFQEDLKSRKYSAEKLDMLAQILFESAYPFQETEETFAILNKAAAVLNLLETEYHQQSLDNIARREQIDKFLNNRQYE</sequence>
<keyword evidence="2" id="KW-1185">Reference proteome</keyword>
<evidence type="ECO:0000313" key="2">
    <source>
        <dbReference type="Proteomes" id="UP000322918"/>
    </source>
</evidence>
<dbReference type="OrthoDB" id="794282at2"/>
<dbReference type="Proteomes" id="UP000322918">
    <property type="component" value="Unassembled WGS sequence"/>
</dbReference>